<dbReference type="PANTHER" id="PTHR21686:SF12">
    <property type="entry name" value="DEOXYNUCLEOTIDYLTRANSFERASE TERMINAL-INTERACTING PROTEIN 2"/>
    <property type="match status" value="1"/>
</dbReference>
<keyword evidence="6" id="KW-1185">Reference proteome</keyword>
<dbReference type="Proteomes" id="UP000318571">
    <property type="component" value="Chromosome 10"/>
</dbReference>
<dbReference type="AlphaFoldDB" id="A0A553NFH3"/>
<accession>A0A553NFH3</accession>
<dbReference type="PANTHER" id="PTHR21686">
    <property type="entry name" value="DEOXYNUCLEOTIDYLTRANSFERASE TERMINAL-INTERACTING PROTEIN 2"/>
    <property type="match status" value="1"/>
</dbReference>
<dbReference type="GO" id="GO:0003723">
    <property type="term" value="F:RNA binding"/>
    <property type="evidence" value="ECO:0007669"/>
    <property type="project" value="TreeGrafter"/>
</dbReference>
<evidence type="ECO:0000256" key="1">
    <source>
        <dbReference type="ARBA" id="ARBA00004604"/>
    </source>
</evidence>
<dbReference type="GO" id="GO:0006396">
    <property type="term" value="P:RNA processing"/>
    <property type="evidence" value="ECO:0007669"/>
    <property type="project" value="TreeGrafter"/>
</dbReference>
<dbReference type="EMBL" id="VCGU01000458">
    <property type="protein sequence ID" value="TRY64196.1"/>
    <property type="molecule type" value="Genomic_DNA"/>
</dbReference>
<reference evidence="5 6" key="1">
    <citation type="journal article" date="2018" name="Nat. Ecol. Evol.">
        <title>Genomic signatures of mitonuclear coevolution across populations of Tigriopus californicus.</title>
        <authorList>
            <person name="Barreto F.S."/>
            <person name="Watson E.T."/>
            <person name="Lima T.G."/>
            <person name="Willett C.S."/>
            <person name="Edmands S."/>
            <person name="Li W."/>
            <person name="Burton R.S."/>
        </authorList>
    </citation>
    <scope>NUCLEOTIDE SEQUENCE [LARGE SCALE GENOMIC DNA]</scope>
    <source>
        <strain evidence="5 6">San Diego</strain>
    </source>
</reference>
<evidence type="ECO:0000259" key="4">
    <source>
        <dbReference type="Pfam" id="PF08698"/>
    </source>
</evidence>
<name>A0A553NFH3_TIGCA</name>
<dbReference type="Pfam" id="PF08698">
    <property type="entry name" value="Fcf2"/>
    <property type="match status" value="1"/>
</dbReference>
<evidence type="ECO:0000256" key="3">
    <source>
        <dbReference type="SAM" id="MobiDB-lite"/>
    </source>
</evidence>
<feature type="region of interest" description="Disordered" evidence="3">
    <location>
        <begin position="36"/>
        <end position="62"/>
    </location>
</feature>
<feature type="domain" description="Fcf2 pre-rRNA processing C-terminal" evidence="4">
    <location>
        <begin position="134"/>
        <end position="227"/>
    </location>
</feature>
<dbReference type="InterPro" id="IPR014810">
    <property type="entry name" value="Fcf2_C"/>
</dbReference>
<sequence>LAQSGGLDSLQSSPVTPANSLRADRFRQYWAQRAASAATASTRPVSTRPSESSPSASAVFSSSLETGIDESDVYVESRPGQHWASLVEKSHALALGDQKARAQLLTKAAGDEKQVIERPLGQRSRKKMNRLKREETKGAAWFHMKAPEITDETRRELEVLQMRSVLDPKRFYKKNDRADLPKYFQIGRVIDSPVDYYTDRTTKKDRKKSLVDQLMADAEFKKYNKRKYTQIIEEKSKLQRKYSGQTKRKKKSV</sequence>
<dbReference type="STRING" id="6832.A0A553NFH3"/>
<feature type="non-terminal residue" evidence="5">
    <location>
        <position position="1"/>
    </location>
</feature>
<evidence type="ECO:0000256" key="2">
    <source>
        <dbReference type="ARBA" id="ARBA00023242"/>
    </source>
</evidence>
<organism evidence="5 6">
    <name type="scientific">Tigriopus californicus</name>
    <name type="common">Marine copepod</name>
    <dbReference type="NCBI Taxonomy" id="6832"/>
    <lineage>
        <taxon>Eukaryota</taxon>
        <taxon>Metazoa</taxon>
        <taxon>Ecdysozoa</taxon>
        <taxon>Arthropoda</taxon>
        <taxon>Crustacea</taxon>
        <taxon>Multicrustacea</taxon>
        <taxon>Hexanauplia</taxon>
        <taxon>Copepoda</taxon>
        <taxon>Harpacticoida</taxon>
        <taxon>Harpacticidae</taxon>
        <taxon>Tigriopus</taxon>
    </lineage>
</organism>
<dbReference type="InterPro" id="IPR039883">
    <property type="entry name" value="Fcf2/DNTTIP2"/>
</dbReference>
<proteinExistence type="predicted"/>
<comment type="caution">
    <text evidence="5">The sequence shown here is derived from an EMBL/GenBank/DDBJ whole genome shotgun (WGS) entry which is preliminary data.</text>
</comment>
<evidence type="ECO:0000313" key="6">
    <source>
        <dbReference type="Proteomes" id="UP000318571"/>
    </source>
</evidence>
<protein>
    <recommendedName>
        <fullName evidence="4">Fcf2 pre-rRNA processing C-terminal domain-containing protein</fullName>
    </recommendedName>
</protein>
<dbReference type="GO" id="GO:0005730">
    <property type="term" value="C:nucleolus"/>
    <property type="evidence" value="ECO:0007669"/>
    <property type="project" value="UniProtKB-SubCell"/>
</dbReference>
<evidence type="ECO:0000313" key="5">
    <source>
        <dbReference type="EMBL" id="TRY64196.1"/>
    </source>
</evidence>
<keyword evidence="2" id="KW-0539">Nucleus</keyword>
<gene>
    <name evidence="5" type="ORF">TCAL_10811</name>
</gene>
<comment type="subcellular location">
    <subcellularLocation>
        <location evidence="1">Nucleus</location>
        <location evidence="1">Nucleolus</location>
    </subcellularLocation>
</comment>